<dbReference type="EMBL" id="JTDY01001373">
    <property type="protein sequence ID" value="KOB74040.1"/>
    <property type="molecule type" value="Genomic_DNA"/>
</dbReference>
<gene>
    <name evidence="1" type="ORF">OBRU01_09676</name>
</gene>
<dbReference type="Proteomes" id="UP000037510">
    <property type="component" value="Unassembled WGS sequence"/>
</dbReference>
<dbReference type="InterPro" id="IPR013083">
    <property type="entry name" value="Znf_RING/FYVE/PHD"/>
</dbReference>
<comment type="caution">
    <text evidence="1">The sequence shown here is derived from an EMBL/GenBank/DDBJ whole genome shotgun (WGS) entry which is preliminary data.</text>
</comment>
<name>A0A0L7LF56_OPEBR</name>
<keyword evidence="2" id="KW-1185">Reference proteome</keyword>
<reference evidence="1 2" key="1">
    <citation type="journal article" date="2015" name="Genome Biol. Evol.">
        <title>The genome of winter moth (Operophtera brumata) provides a genomic perspective on sexual dimorphism and phenology.</title>
        <authorList>
            <person name="Derks M.F."/>
            <person name="Smit S."/>
            <person name="Salis L."/>
            <person name="Schijlen E."/>
            <person name="Bossers A."/>
            <person name="Mateman C."/>
            <person name="Pijl A.S."/>
            <person name="de Ridder D."/>
            <person name="Groenen M.A."/>
            <person name="Visser M.E."/>
            <person name="Megens H.J."/>
        </authorList>
    </citation>
    <scope>NUCLEOTIDE SEQUENCE [LARGE SCALE GENOMIC DNA]</scope>
    <source>
        <strain evidence="1">WM2013NL</strain>
        <tissue evidence="1">Head and thorax</tissue>
    </source>
</reference>
<dbReference type="AlphaFoldDB" id="A0A0L7LF56"/>
<protein>
    <submittedName>
        <fullName evidence="1">Uncharacterized protein</fullName>
    </submittedName>
</protein>
<evidence type="ECO:0000313" key="2">
    <source>
        <dbReference type="Proteomes" id="UP000037510"/>
    </source>
</evidence>
<sequence>MNQNIAGALNKQDELDLVLQTFEDNNEPIDILCLSETFIERGYEIGGATCSICAATFHKACVLIQGSVSSGWVCPGCKVNQKRGDNIVTPVKNLCESSFSTSAQVTPQAPAPVLNIEMQEMRLELAEHKYGGVTCLS</sequence>
<dbReference type="Gene3D" id="3.30.40.10">
    <property type="entry name" value="Zinc/RING finger domain, C3HC4 (zinc finger)"/>
    <property type="match status" value="1"/>
</dbReference>
<proteinExistence type="predicted"/>
<dbReference type="SUPFAM" id="SSF57903">
    <property type="entry name" value="FYVE/PHD zinc finger"/>
    <property type="match status" value="1"/>
</dbReference>
<evidence type="ECO:0000313" key="1">
    <source>
        <dbReference type="EMBL" id="KOB74040.1"/>
    </source>
</evidence>
<organism evidence="1 2">
    <name type="scientific">Operophtera brumata</name>
    <name type="common">Winter moth</name>
    <name type="synonym">Phalaena brumata</name>
    <dbReference type="NCBI Taxonomy" id="104452"/>
    <lineage>
        <taxon>Eukaryota</taxon>
        <taxon>Metazoa</taxon>
        <taxon>Ecdysozoa</taxon>
        <taxon>Arthropoda</taxon>
        <taxon>Hexapoda</taxon>
        <taxon>Insecta</taxon>
        <taxon>Pterygota</taxon>
        <taxon>Neoptera</taxon>
        <taxon>Endopterygota</taxon>
        <taxon>Lepidoptera</taxon>
        <taxon>Glossata</taxon>
        <taxon>Ditrysia</taxon>
        <taxon>Geometroidea</taxon>
        <taxon>Geometridae</taxon>
        <taxon>Larentiinae</taxon>
        <taxon>Operophtera</taxon>
    </lineage>
</organism>
<accession>A0A0L7LF56</accession>
<dbReference type="InterPro" id="IPR011011">
    <property type="entry name" value="Znf_FYVE_PHD"/>
</dbReference>